<evidence type="ECO:0000313" key="2">
    <source>
        <dbReference type="Proteomes" id="UP001221898"/>
    </source>
</evidence>
<dbReference type="Proteomes" id="UP001221898">
    <property type="component" value="Unassembled WGS sequence"/>
</dbReference>
<dbReference type="AlphaFoldDB" id="A0AAD7WBM8"/>
<keyword evidence="2" id="KW-1185">Reference proteome</keyword>
<sequence length="141" mass="16239">MWSGYLLIAPDCRLLLIGGLWSPHAIPKRKKTRAQPRVFDAGRGFAAHQEPYVSRVRLRPSVLPPRPCLTRFANPRVLARPPRMRSWHHYITLSRRGLAFPSLNSLCRDGAVINLHFPRLERERRLQRAGGRSQSSVFVLR</sequence>
<evidence type="ECO:0000313" key="1">
    <source>
        <dbReference type="EMBL" id="KAJ8390733.1"/>
    </source>
</evidence>
<accession>A0AAD7WBM8</accession>
<proteinExistence type="predicted"/>
<gene>
    <name evidence="1" type="ORF">AAFF_G00101130</name>
</gene>
<organism evidence="1 2">
    <name type="scientific">Aldrovandia affinis</name>
    <dbReference type="NCBI Taxonomy" id="143900"/>
    <lineage>
        <taxon>Eukaryota</taxon>
        <taxon>Metazoa</taxon>
        <taxon>Chordata</taxon>
        <taxon>Craniata</taxon>
        <taxon>Vertebrata</taxon>
        <taxon>Euteleostomi</taxon>
        <taxon>Actinopterygii</taxon>
        <taxon>Neopterygii</taxon>
        <taxon>Teleostei</taxon>
        <taxon>Notacanthiformes</taxon>
        <taxon>Halosauridae</taxon>
        <taxon>Aldrovandia</taxon>
    </lineage>
</organism>
<dbReference type="EMBL" id="JAINUG010000166">
    <property type="protein sequence ID" value="KAJ8390733.1"/>
    <property type="molecule type" value="Genomic_DNA"/>
</dbReference>
<comment type="caution">
    <text evidence="1">The sequence shown here is derived from an EMBL/GenBank/DDBJ whole genome shotgun (WGS) entry which is preliminary data.</text>
</comment>
<protein>
    <submittedName>
        <fullName evidence="1">Uncharacterized protein</fullName>
    </submittedName>
</protein>
<name>A0AAD7WBM8_9TELE</name>
<reference evidence="1" key="1">
    <citation type="journal article" date="2023" name="Science">
        <title>Genome structures resolve the early diversification of teleost fishes.</title>
        <authorList>
            <person name="Parey E."/>
            <person name="Louis A."/>
            <person name="Montfort J."/>
            <person name="Bouchez O."/>
            <person name="Roques C."/>
            <person name="Iampietro C."/>
            <person name="Lluch J."/>
            <person name="Castinel A."/>
            <person name="Donnadieu C."/>
            <person name="Desvignes T."/>
            <person name="Floi Bucao C."/>
            <person name="Jouanno E."/>
            <person name="Wen M."/>
            <person name="Mejri S."/>
            <person name="Dirks R."/>
            <person name="Jansen H."/>
            <person name="Henkel C."/>
            <person name="Chen W.J."/>
            <person name="Zahm M."/>
            <person name="Cabau C."/>
            <person name="Klopp C."/>
            <person name="Thompson A.W."/>
            <person name="Robinson-Rechavi M."/>
            <person name="Braasch I."/>
            <person name="Lecointre G."/>
            <person name="Bobe J."/>
            <person name="Postlethwait J.H."/>
            <person name="Berthelot C."/>
            <person name="Roest Crollius H."/>
            <person name="Guiguen Y."/>
        </authorList>
    </citation>
    <scope>NUCLEOTIDE SEQUENCE</scope>
    <source>
        <strain evidence="1">NC1722</strain>
    </source>
</reference>